<dbReference type="PANTHER" id="PTHR10291">
    <property type="entry name" value="DEHYDRODOLICHYL DIPHOSPHATE SYNTHASE FAMILY MEMBER"/>
    <property type="match status" value="1"/>
</dbReference>
<dbReference type="SUPFAM" id="SSF64005">
    <property type="entry name" value="Undecaprenyl diphosphate synthase"/>
    <property type="match status" value="1"/>
</dbReference>
<evidence type="ECO:0000313" key="3">
    <source>
        <dbReference type="EMBL" id="STW09220.1"/>
    </source>
</evidence>
<dbReference type="InterPro" id="IPR036424">
    <property type="entry name" value="UPP_synth-like_sf"/>
</dbReference>
<organism evidence="3 4">
    <name type="scientific">Klebsiella grimontii</name>
    <dbReference type="NCBI Taxonomy" id="2058152"/>
    <lineage>
        <taxon>Bacteria</taxon>
        <taxon>Pseudomonadati</taxon>
        <taxon>Pseudomonadota</taxon>
        <taxon>Gammaproteobacteria</taxon>
        <taxon>Enterobacterales</taxon>
        <taxon>Enterobacteriaceae</taxon>
        <taxon>Klebsiella/Raoultella group</taxon>
        <taxon>Klebsiella</taxon>
    </lineage>
</organism>
<evidence type="ECO:0000256" key="2">
    <source>
        <dbReference type="HAMAP-Rule" id="MF_01139"/>
    </source>
</evidence>
<evidence type="ECO:0000256" key="1">
    <source>
        <dbReference type="ARBA" id="ARBA00022679"/>
    </source>
</evidence>
<dbReference type="PROSITE" id="PS01066">
    <property type="entry name" value="UPP_SYNTHASE"/>
    <property type="match status" value="1"/>
</dbReference>
<reference evidence="3 4" key="1">
    <citation type="submission" date="2018-06" db="EMBL/GenBank/DDBJ databases">
        <authorList>
            <consortium name="Pathogen Informatics"/>
            <person name="Doyle S."/>
        </authorList>
    </citation>
    <scope>NUCLEOTIDE SEQUENCE [LARGE SCALE GENOMIC DNA]</scope>
    <source>
        <strain evidence="3 4">NCTC9149</strain>
    </source>
</reference>
<dbReference type="GO" id="GO:0009252">
    <property type="term" value="P:peptidoglycan biosynthetic process"/>
    <property type="evidence" value="ECO:0007669"/>
    <property type="project" value="UniProtKB-UniRule"/>
</dbReference>
<dbReference type="AlphaFoldDB" id="A0A7H4P9V5"/>
<sequence>MDLKRVMLSANQTVSEMLPAHGCRHVAIIMDGNGRWAKRQGKIRAFGHKAGAKSVRRAVSFAANNGIEALTLYAFSSENWNRPAQEVSALMELFVWALDSEVKSLHRHNVRLRIIGETTRFNARLQERIRKAEALTENNTGLTLNIAANYGGRWDIVQGVRHLAKQVQDGLLQPEQITEEMLSQQVCMHELAPVDLVIRTGGEHRISNFLIWQIAYAELYFTDVLWPDFAEQDFEGALHAFVNRERRFGGTETGRQQCLMGVTFAEVSPDFCFRLNSRGDSGAFFAAARGFCHRYASRLHACRVGVGAI</sequence>
<dbReference type="GO" id="GO:0008360">
    <property type="term" value="P:regulation of cell shape"/>
    <property type="evidence" value="ECO:0007669"/>
    <property type="project" value="UniProtKB-KW"/>
</dbReference>
<dbReference type="GO" id="GO:0000287">
    <property type="term" value="F:magnesium ion binding"/>
    <property type="evidence" value="ECO:0007669"/>
    <property type="project" value="UniProtKB-UniRule"/>
</dbReference>
<dbReference type="EC" id="2.5.1.31" evidence="2"/>
<dbReference type="NCBIfam" id="NF007596">
    <property type="entry name" value="PRK10240.1"/>
    <property type="match status" value="1"/>
</dbReference>
<keyword evidence="2" id="KW-0573">Peptidoglycan synthesis</keyword>
<dbReference type="NCBIfam" id="NF011405">
    <property type="entry name" value="PRK14830.1"/>
    <property type="match status" value="1"/>
</dbReference>
<comment type="similarity">
    <text evidence="2">Belongs to the UPP synthase family.</text>
</comment>
<dbReference type="CDD" id="cd00475">
    <property type="entry name" value="Cis_IPPS"/>
    <property type="match status" value="1"/>
</dbReference>
<dbReference type="Gene3D" id="3.40.1180.10">
    <property type="entry name" value="Decaprenyl diphosphate synthase-like"/>
    <property type="match status" value="1"/>
</dbReference>
<feature type="binding site" evidence="2">
    <location>
        <position position="80"/>
    </location>
    <ligand>
        <name>substrate</name>
    </ligand>
</feature>
<dbReference type="Proteomes" id="UP000254571">
    <property type="component" value="Unassembled WGS sequence"/>
</dbReference>
<feature type="active site" evidence="2">
    <location>
        <position position="31"/>
    </location>
</feature>
<feature type="binding site" evidence="2">
    <location>
        <position position="44"/>
    </location>
    <ligand>
        <name>substrate</name>
    </ligand>
</feature>
<feature type="binding site" evidence="2">
    <location>
        <begin position="205"/>
        <end position="207"/>
    </location>
    <ligand>
        <name>substrate</name>
    </ligand>
</feature>
<feature type="binding site" evidence="2">
    <location>
        <position position="48"/>
    </location>
    <ligand>
        <name>substrate</name>
    </ligand>
</feature>
<dbReference type="PANTHER" id="PTHR10291:SF0">
    <property type="entry name" value="DEHYDRODOLICHYL DIPHOSPHATE SYNTHASE 2"/>
    <property type="match status" value="1"/>
</dbReference>
<feature type="binding site" evidence="2">
    <location>
        <position position="199"/>
    </location>
    <ligand>
        <name>substrate</name>
    </ligand>
</feature>
<dbReference type="HAMAP" id="MF_01139">
    <property type="entry name" value="ISPT"/>
    <property type="match status" value="1"/>
</dbReference>
<gene>
    <name evidence="2 3" type="primary">uppS</name>
    <name evidence="3" type="ORF">NCTC9149_05702</name>
</gene>
<dbReference type="InterPro" id="IPR001441">
    <property type="entry name" value="UPP_synth-like"/>
</dbReference>
<comment type="catalytic activity">
    <reaction evidence="2">
        <text>8 isopentenyl diphosphate + (2E,6E)-farnesyl diphosphate = di-trans,octa-cis-undecaprenyl diphosphate + 8 diphosphate</text>
        <dbReference type="Rhea" id="RHEA:27551"/>
        <dbReference type="ChEBI" id="CHEBI:33019"/>
        <dbReference type="ChEBI" id="CHEBI:58405"/>
        <dbReference type="ChEBI" id="CHEBI:128769"/>
        <dbReference type="ChEBI" id="CHEBI:175763"/>
        <dbReference type="EC" id="2.5.1.31"/>
    </reaction>
</comment>
<dbReference type="EMBL" id="UGMX01000002">
    <property type="protein sequence ID" value="STW09220.1"/>
    <property type="molecule type" value="Genomic_DNA"/>
</dbReference>
<name>A0A7H4P9V5_9ENTR</name>
<keyword evidence="2" id="KW-0961">Cell wall biogenesis/degradation</keyword>
<dbReference type="GO" id="GO:0071555">
    <property type="term" value="P:cell wall organization"/>
    <property type="evidence" value="ECO:0007669"/>
    <property type="project" value="UniProtKB-KW"/>
</dbReference>
<feature type="binding site" evidence="2">
    <location>
        <position position="36"/>
    </location>
    <ligand>
        <name>substrate</name>
    </ligand>
</feature>
<dbReference type="NCBIfam" id="TIGR00055">
    <property type="entry name" value="uppS"/>
    <property type="match status" value="1"/>
</dbReference>
<keyword evidence="1 2" id="KW-0808">Transferase</keyword>
<feature type="binding site" evidence="2">
    <location>
        <position position="204"/>
    </location>
    <ligand>
        <name>Mg(2+)</name>
        <dbReference type="ChEBI" id="CHEBI:18420"/>
    </ligand>
</feature>
<feature type="binding site" evidence="2">
    <location>
        <begin position="76"/>
        <end position="78"/>
    </location>
    <ligand>
        <name>substrate</name>
    </ligand>
</feature>
<dbReference type="Pfam" id="PF01255">
    <property type="entry name" value="Prenyltransf"/>
    <property type="match status" value="1"/>
</dbReference>
<comment type="caution">
    <text evidence="3">The sequence shown here is derived from an EMBL/GenBank/DDBJ whole genome shotgun (WGS) entry which is preliminary data.</text>
</comment>
<feature type="binding site" evidence="2">
    <location>
        <begin position="32"/>
        <end position="35"/>
    </location>
    <ligand>
        <name>substrate</name>
    </ligand>
</feature>
<comment type="function">
    <text evidence="2">Catalyzes the sequential condensation of isopentenyl diphosphate (IPP) with (2E,6E)-farnesyl diphosphate (E,E-FPP) to yield (2Z,6Z,10Z,14Z,18Z,22Z,26Z,30Z,34E,38E)-undecaprenyl diphosphate (di-trans,octa-cis-UPP). UPP is the precursor of glycosyl carrier lipid in the biosynthesis of bacterial cell wall polysaccharide components such as peptidoglycan and lipopolysaccharide.</text>
</comment>
<keyword evidence="2" id="KW-0460">Magnesium</keyword>
<keyword evidence="2" id="KW-0479">Metal-binding</keyword>
<dbReference type="InterPro" id="IPR018520">
    <property type="entry name" value="UPP_synth-like_CS"/>
</dbReference>
<evidence type="ECO:0000313" key="4">
    <source>
        <dbReference type="Proteomes" id="UP000254571"/>
    </source>
</evidence>
<feature type="active site" description="Proton acceptor" evidence="2">
    <location>
        <position position="79"/>
    </location>
</feature>
<dbReference type="FunFam" id="3.40.1180.10:FF:000001">
    <property type="entry name" value="(2E,6E)-farnesyl-diphosphate-specific ditrans,polycis-undecaprenyl-diphosphate synthase"/>
    <property type="match status" value="1"/>
</dbReference>
<feature type="binding site" evidence="2">
    <location>
        <position position="218"/>
    </location>
    <ligand>
        <name>Mg(2+)</name>
        <dbReference type="ChEBI" id="CHEBI:18420"/>
    </ligand>
</feature>
<dbReference type="GO" id="GO:0016094">
    <property type="term" value="P:polyprenol biosynthetic process"/>
    <property type="evidence" value="ECO:0007669"/>
    <property type="project" value="TreeGrafter"/>
</dbReference>
<proteinExistence type="inferred from homology"/>
<feature type="binding site" evidence="2">
    <location>
        <position position="31"/>
    </location>
    <ligand>
        <name>Mg(2+)</name>
        <dbReference type="ChEBI" id="CHEBI:18420"/>
    </ligand>
</feature>
<feature type="binding site" evidence="2">
    <location>
        <position position="82"/>
    </location>
    <ligand>
        <name>substrate</name>
    </ligand>
</feature>
<dbReference type="GO" id="GO:0008834">
    <property type="term" value="F:ditrans,polycis-undecaprenyl-diphosphate synthase [(2E,6E)-farnesyl-diphosphate specific] activity"/>
    <property type="evidence" value="ECO:0007669"/>
    <property type="project" value="UniProtKB-UniRule"/>
</dbReference>
<dbReference type="GO" id="GO:0005829">
    <property type="term" value="C:cytosol"/>
    <property type="evidence" value="ECO:0007669"/>
    <property type="project" value="TreeGrafter"/>
</dbReference>
<protein>
    <recommendedName>
        <fullName evidence="2">Ditrans,polycis-undecaprenyl-diphosphate synthase ((2E,6E)-farnesyl-diphosphate specific)</fullName>
        <ecNumber evidence="2">2.5.1.31</ecNumber>
    </recommendedName>
    <alternativeName>
        <fullName evidence="2">Ditrans,polycis-undecaprenylcistransferase</fullName>
    </alternativeName>
    <alternativeName>
        <fullName evidence="2">Undecaprenyl diphosphate synthase</fullName>
        <shortName evidence="2">UDS</shortName>
    </alternativeName>
    <alternativeName>
        <fullName evidence="2">Undecaprenyl pyrophosphate synthase</fullName>
        <shortName evidence="2">UPP synthase</shortName>
    </alternativeName>
</protein>
<comment type="cofactor">
    <cofactor evidence="2">
        <name>Mg(2+)</name>
        <dbReference type="ChEBI" id="CHEBI:18420"/>
    </cofactor>
    <text evidence="2">Binds 2 magnesium ions per subunit.</text>
</comment>
<keyword evidence="2" id="KW-0133">Cell shape</keyword>
<accession>A0A7H4P9V5</accession>
<comment type="subunit">
    <text evidence="2">Homodimer.</text>
</comment>